<name>A1CLS7_ASPCL</name>
<dbReference type="PANTHER" id="PTHR47424:SF15">
    <property type="entry name" value="ZN(II)2CYS6 TRANSCRIPTION FACTOR (EUROFUNG)"/>
    <property type="match status" value="1"/>
</dbReference>
<dbReference type="GO" id="GO:0005634">
    <property type="term" value="C:nucleus"/>
    <property type="evidence" value="ECO:0007669"/>
    <property type="project" value="TreeGrafter"/>
</dbReference>
<organism evidence="5 6">
    <name type="scientific">Aspergillus clavatus (strain ATCC 1007 / CBS 513.65 / DSM 816 / NCTC 3887 / NRRL 1 / QM 1276 / 107)</name>
    <dbReference type="NCBI Taxonomy" id="344612"/>
    <lineage>
        <taxon>Eukaryota</taxon>
        <taxon>Fungi</taxon>
        <taxon>Dikarya</taxon>
        <taxon>Ascomycota</taxon>
        <taxon>Pezizomycotina</taxon>
        <taxon>Eurotiomycetes</taxon>
        <taxon>Eurotiomycetidae</taxon>
        <taxon>Eurotiales</taxon>
        <taxon>Aspergillaceae</taxon>
        <taxon>Aspergillus</taxon>
        <taxon>Aspergillus subgen. Fumigati</taxon>
    </lineage>
</organism>
<keyword evidence="2" id="KW-0804">Transcription</keyword>
<dbReference type="GO" id="GO:0000978">
    <property type="term" value="F:RNA polymerase II cis-regulatory region sequence-specific DNA binding"/>
    <property type="evidence" value="ECO:0007669"/>
    <property type="project" value="TreeGrafter"/>
</dbReference>
<keyword evidence="1" id="KW-0805">Transcription regulation</keyword>
<reference evidence="5 6" key="1">
    <citation type="journal article" date="2008" name="PLoS Genet.">
        <title>Genomic islands in the pathogenic filamentous fungus Aspergillus fumigatus.</title>
        <authorList>
            <person name="Fedorova N.D."/>
            <person name="Khaldi N."/>
            <person name="Joardar V.S."/>
            <person name="Maiti R."/>
            <person name="Amedeo P."/>
            <person name="Anderson M.J."/>
            <person name="Crabtree J."/>
            <person name="Silva J.C."/>
            <person name="Badger J.H."/>
            <person name="Albarraq A."/>
            <person name="Angiuoli S."/>
            <person name="Bussey H."/>
            <person name="Bowyer P."/>
            <person name="Cotty P.J."/>
            <person name="Dyer P.S."/>
            <person name="Egan A."/>
            <person name="Galens K."/>
            <person name="Fraser-Liggett C.M."/>
            <person name="Haas B.J."/>
            <person name="Inman J.M."/>
            <person name="Kent R."/>
            <person name="Lemieux S."/>
            <person name="Malavazi I."/>
            <person name="Orvis J."/>
            <person name="Roemer T."/>
            <person name="Ronning C.M."/>
            <person name="Sundaram J.P."/>
            <person name="Sutton G."/>
            <person name="Turner G."/>
            <person name="Venter J.C."/>
            <person name="White O.R."/>
            <person name="Whitty B.R."/>
            <person name="Youngman P."/>
            <person name="Wolfe K.H."/>
            <person name="Goldman G.H."/>
            <person name="Wortman J.R."/>
            <person name="Jiang B."/>
            <person name="Denning D.W."/>
            <person name="Nierman W.C."/>
        </authorList>
    </citation>
    <scope>NUCLEOTIDE SEQUENCE [LARGE SCALE GENOMIC DNA]</scope>
    <source>
        <strain evidence="6">ATCC 1007 / CBS 513.65 / DSM 816 / NCTC 3887 / NRRL 1</strain>
    </source>
</reference>
<dbReference type="EMBL" id="DS027057">
    <property type="protein sequence ID" value="EAW09056.1"/>
    <property type="molecule type" value="Genomic_DNA"/>
</dbReference>
<dbReference type="OMA" id="IFRGRWR"/>
<dbReference type="GO" id="GO:0000981">
    <property type="term" value="F:DNA-binding transcription factor activity, RNA polymerase II-specific"/>
    <property type="evidence" value="ECO:0007669"/>
    <property type="project" value="TreeGrafter"/>
</dbReference>
<dbReference type="Proteomes" id="UP000006701">
    <property type="component" value="Unassembled WGS sequence"/>
</dbReference>
<dbReference type="PANTHER" id="PTHR47424">
    <property type="entry name" value="REGULATORY PROTEIN GAL4"/>
    <property type="match status" value="1"/>
</dbReference>
<dbReference type="VEuPathDB" id="FungiDB:ACLA_078040"/>
<evidence type="ECO:0000256" key="4">
    <source>
        <dbReference type="SAM" id="MobiDB-lite"/>
    </source>
</evidence>
<dbReference type="InterPro" id="IPR051127">
    <property type="entry name" value="Fungal_SecMet_Regulators"/>
</dbReference>
<evidence type="ECO:0000256" key="3">
    <source>
        <dbReference type="ARBA" id="ARBA00023242"/>
    </source>
</evidence>
<accession>A1CLS7</accession>
<proteinExistence type="predicted"/>
<keyword evidence="6" id="KW-1185">Reference proteome</keyword>
<evidence type="ECO:0000256" key="2">
    <source>
        <dbReference type="ARBA" id="ARBA00023163"/>
    </source>
</evidence>
<dbReference type="KEGG" id="act:ACLA_078040"/>
<evidence type="ECO:0008006" key="7">
    <source>
        <dbReference type="Google" id="ProtNLM"/>
    </source>
</evidence>
<protein>
    <recommendedName>
        <fullName evidence="7">C6 transcription factor</fullName>
    </recommendedName>
</protein>
<dbReference type="OrthoDB" id="2123952at2759"/>
<dbReference type="GO" id="GO:0000435">
    <property type="term" value="P:positive regulation of transcription from RNA polymerase II promoter by galactose"/>
    <property type="evidence" value="ECO:0007669"/>
    <property type="project" value="TreeGrafter"/>
</dbReference>
<dbReference type="AlphaFoldDB" id="A1CLS7"/>
<dbReference type="HOGENOM" id="CLU_075094_0_0_1"/>
<gene>
    <name evidence="5" type="ORF">ACLA_078040</name>
</gene>
<evidence type="ECO:0000313" key="5">
    <source>
        <dbReference type="EMBL" id="EAW09056.1"/>
    </source>
</evidence>
<dbReference type="CDD" id="cd12148">
    <property type="entry name" value="fungal_TF_MHR"/>
    <property type="match status" value="1"/>
</dbReference>
<dbReference type="GeneID" id="4702596"/>
<evidence type="ECO:0000256" key="1">
    <source>
        <dbReference type="ARBA" id="ARBA00023015"/>
    </source>
</evidence>
<dbReference type="RefSeq" id="XP_001270482.1">
    <property type="nucleotide sequence ID" value="XM_001270481.1"/>
</dbReference>
<feature type="region of interest" description="Disordered" evidence="4">
    <location>
        <begin position="210"/>
        <end position="236"/>
    </location>
</feature>
<keyword evidence="3" id="KW-0539">Nucleus</keyword>
<sequence>MSRSANEIYGRPHDSLLQMWRIARSISDDLRCYDSKMQQALGFGLDRCAQPGDVGVRQAILVTLYYHTILLTFRPFLIFRGRWRRDMQMSTPQAGSSTAKRPTEMPTWLNEACEHAINAACRTLHHLCEAAIVNELVRELRYHGFFLTSACFALMYDFMYNDEFAARHLPWVHVGLQCLGAMRPDDPITSSISAIQTVLRKLHPSYEWTPASGTSNQSHDPEFGSPSSARPYLTSMGPDHMNAPREVLPHEGWMGGILPALPNMQGYPLQSDIPEAAASAGSSEDLPDFTLSDMGWDFNFSTMDLEAFFSIQPDVNPSHAV</sequence>
<dbReference type="eggNOG" id="ENOG502RNV0">
    <property type="taxonomic scope" value="Eukaryota"/>
</dbReference>
<evidence type="ECO:0000313" key="6">
    <source>
        <dbReference type="Proteomes" id="UP000006701"/>
    </source>
</evidence>